<dbReference type="Pfam" id="PF01973">
    <property type="entry name" value="MptE-like"/>
    <property type="match status" value="1"/>
</dbReference>
<evidence type="ECO:0000259" key="1">
    <source>
        <dbReference type="Pfam" id="PF01973"/>
    </source>
</evidence>
<dbReference type="Proteomes" id="UP000602284">
    <property type="component" value="Unassembled WGS sequence"/>
</dbReference>
<comment type="caution">
    <text evidence="2">The sequence shown here is derived from an EMBL/GenBank/DDBJ whole genome shotgun (WGS) entry which is preliminary data.</text>
</comment>
<name>A0ABS1J5G0_9BACL</name>
<dbReference type="PANTHER" id="PTHR41786">
    <property type="entry name" value="MOTILITY ACCESSORY FACTOR MAF"/>
    <property type="match status" value="1"/>
</dbReference>
<dbReference type="EMBL" id="JAEQNB010000001">
    <property type="protein sequence ID" value="MBL0385521.1"/>
    <property type="molecule type" value="Genomic_DNA"/>
</dbReference>
<evidence type="ECO:0000313" key="2">
    <source>
        <dbReference type="EMBL" id="MBL0385521.1"/>
    </source>
</evidence>
<keyword evidence="3" id="KW-1185">Reference proteome</keyword>
<dbReference type="InterPro" id="IPR002826">
    <property type="entry name" value="MptE-like"/>
</dbReference>
<feature type="domain" description="6-hydroxymethylpterin diphosphokinase MptE-like" evidence="1">
    <location>
        <begin position="208"/>
        <end position="381"/>
    </location>
</feature>
<evidence type="ECO:0000313" key="3">
    <source>
        <dbReference type="Proteomes" id="UP000602284"/>
    </source>
</evidence>
<sequence>MNTTFQSNQLCLNEYNQHIFAMIEEQQLEPVETLHVGEDMIFKLVDEQGREFYSASVYDPVHEADVYLEGVNFDNTGYIIFGLSSTALIRTVLERKTDNSWVFIIEPDLRLIKAFLSEFDFSRYQSADLQRIVFFGGEEAQLKEYLSAFCNSLVGYYFMQTEVLRTFPAIRRNKDLFDRAYEVVAGFIKLNVTNIGNSLDDTLMGITNELKNLKYIMNQEKRFKHLENAYKDKPIICVASGPSLDKQIPLLREAKGKAVIICAESTLRVLLNNGIEPDFVSILERGTPSYEISLAGLEIPQETALVGLSLIDHRIYEKWHRYQFTSFKSNIAHSRFLNELFHGDFGEMYSGNSSAHMNFSLAKYLGGNPIVFIGQDLAYSETGQTHSKDSVYVNGTKGLDQQQIESIQKPLKTEKEDENNAVYLDGYYGGKVKSRDLWAIFKQWMDNLVHLLGEGIQVINSTEGGARIEGCEQIPFKDVVETYCQNPIPSISTVYDQLPIPDHEPKVYLQLLCNRVDEIKRIYKEIREMTDVNRKNLKELYDDIENGKLDLVEARAARVLRNTEKLIHHFLAEPYAAFFYRPLIANLHVKSNPISRISSMERLQTILRYQDFFMHRVIFFAHQLEETYEQGFQQVAKDFGYSVDDFEREVLEDGEHETTGE</sequence>
<dbReference type="PANTHER" id="PTHR41786:SF1">
    <property type="entry name" value="6-HYDROXYMETHYLPTERIN DIPHOSPHOKINASE MPTE-LIKE DOMAIN-CONTAINING PROTEIN"/>
    <property type="match status" value="1"/>
</dbReference>
<protein>
    <submittedName>
        <fullName evidence="2">Motility associated factor glycosyltransferase family protein</fullName>
    </submittedName>
</protein>
<gene>
    <name evidence="2" type="ORF">JJB07_02565</name>
</gene>
<accession>A0ABS1J5G0</accession>
<dbReference type="RefSeq" id="WP_201630847.1">
    <property type="nucleotide sequence ID" value="NZ_JAEQNB010000001.1"/>
</dbReference>
<reference evidence="2 3" key="1">
    <citation type="submission" date="2021-01" db="EMBL/GenBank/DDBJ databases">
        <title>Tumebacillus sp. strain ITR2 16S ribosomal RNA gene Genome sequencing and assembly.</title>
        <authorList>
            <person name="Kang M."/>
        </authorList>
    </citation>
    <scope>NUCLEOTIDE SEQUENCE [LARGE SCALE GENOMIC DNA]</scope>
    <source>
        <strain evidence="2 3">ITR2</strain>
    </source>
</reference>
<proteinExistence type="predicted"/>
<organism evidence="2 3">
    <name type="scientific">Tumebacillus amylolyticus</name>
    <dbReference type="NCBI Taxonomy" id="2801339"/>
    <lineage>
        <taxon>Bacteria</taxon>
        <taxon>Bacillati</taxon>
        <taxon>Bacillota</taxon>
        <taxon>Bacilli</taxon>
        <taxon>Bacillales</taxon>
        <taxon>Alicyclobacillaceae</taxon>
        <taxon>Tumebacillus</taxon>
    </lineage>
</organism>